<dbReference type="InterPro" id="IPR000742">
    <property type="entry name" value="EGF"/>
</dbReference>
<proteinExistence type="predicted"/>
<dbReference type="Pfam" id="PF00008">
    <property type="entry name" value="EGF"/>
    <property type="match status" value="1"/>
</dbReference>
<sequence>MNKISIEELKVLGYDIRNGTKDNTLKNEVLCSKNDDCRNGGICSEDRVCICAMGYKGKKCEKIVGCDELKCNLEISDCILNEETEEGMCRCKDMRKLYFQHECMGSCRDDSDCYNGGVCSSYKTCSCRIGSAGDHCEIIEGCEELKCDPYISDCIFDVSTKKGMCKCKEEGKVFVNDKCVGSCKEDRECNNGGVCDSRDVCRCKVGTKGDYCEIVTGCEELNCDTEISHCVLDETTAKGMCECKEYGKEYVDGKCVVTCEEDTDCLEGENVEGGSEFLVQQEGVRPASVIFHVCGICKNC</sequence>
<comment type="caution">
    <text evidence="1">Lacks conserved residue(s) required for the propagation of feature annotation.</text>
</comment>
<dbReference type="Gene3D" id="2.10.25.10">
    <property type="entry name" value="Laminin"/>
    <property type="match status" value="3"/>
</dbReference>
<dbReference type="EMBL" id="BMAO01028869">
    <property type="protein sequence ID" value="GFR27886.1"/>
    <property type="molecule type" value="Genomic_DNA"/>
</dbReference>
<dbReference type="OrthoDB" id="6436270at2759"/>
<organism evidence="3 4">
    <name type="scientific">Trichonephila clavata</name>
    <name type="common">Joro spider</name>
    <name type="synonym">Nephila clavata</name>
    <dbReference type="NCBI Taxonomy" id="2740835"/>
    <lineage>
        <taxon>Eukaryota</taxon>
        <taxon>Metazoa</taxon>
        <taxon>Ecdysozoa</taxon>
        <taxon>Arthropoda</taxon>
        <taxon>Chelicerata</taxon>
        <taxon>Arachnida</taxon>
        <taxon>Araneae</taxon>
        <taxon>Araneomorphae</taxon>
        <taxon>Entelegynae</taxon>
        <taxon>Araneoidea</taxon>
        <taxon>Nephilidae</taxon>
        <taxon>Trichonephila</taxon>
    </lineage>
</organism>
<keyword evidence="4" id="KW-1185">Reference proteome</keyword>
<dbReference type="PROSITE" id="PS00022">
    <property type="entry name" value="EGF_1"/>
    <property type="match status" value="3"/>
</dbReference>
<protein>
    <submittedName>
        <fullName evidence="3">Tenascin-X</fullName>
    </submittedName>
</protein>
<keyword evidence="1" id="KW-1015">Disulfide bond</keyword>
<keyword evidence="1" id="KW-0245">EGF-like domain</keyword>
<accession>A0A8X6HPN8</accession>
<feature type="disulfide bond" evidence="1">
    <location>
        <begin position="203"/>
        <end position="212"/>
    </location>
</feature>
<dbReference type="SMART" id="SM00181">
    <property type="entry name" value="EGF"/>
    <property type="match status" value="4"/>
</dbReference>
<reference evidence="3" key="1">
    <citation type="submission" date="2020-07" db="EMBL/GenBank/DDBJ databases">
        <title>Multicomponent nature underlies the extraordinary mechanical properties of spider dragline silk.</title>
        <authorList>
            <person name="Kono N."/>
            <person name="Nakamura H."/>
            <person name="Mori M."/>
            <person name="Yoshida Y."/>
            <person name="Ohtoshi R."/>
            <person name="Malay A.D."/>
            <person name="Moran D.A.P."/>
            <person name="Tomita M."/>
            <person name="Numata K."/>
            <person name="Arakawa K."/>
        </authorList>
    </citation>
    <scope>NUCLEOTIDE SEQUENCE</scope>
</reference>
<gene>
    <name evidence="3" type="primary">X975_26070</name>
    <name evidence="3" type="ORF">TNCT_525161</name>
</gene>
<evidence type="ECO:0000313" key="4">
    <source>
        <dbReference type="Proteomes" id="UP000887116"/>
    </source>
</evidence>
<feature type="domain" description="EGF-like" evidence="2">
    <location>
        <begin position="104"/>
        <end position="137"/>
    </location>
</feature>
<dbReference type="SUPFAM" id="SSF57196">
    <property type="entry name" value="EGF/Laminin"/>
    <property type="match status" value="1"/>
</dbReference>
<feature type="disulfide bond" evidence="1">
    <location>
        <begin position="51"/>
        <end position="60"/>
    </location>
</feature>
<evidence type="ECO:0000313" key="3">
    <source>
        <dbReference type="EMBL" id="GFR27886.1"/>
    </source>
</evidence>
<comment type="caution">
    <text evidence="3">The sequence shown here is derived from an EMBL/GenBank/DDBJ whole genome shotgun (WGS) entry which is preliminary data.</text>
</comment>
<feature type="disulfide bond" evidence="1">
    <location>
        <begin position="127"/>
        <end position="136"/>
    </location>
</feature>
<name>A0A8X6HPN8_TRICU</name>
<dbReference type="Proteomes" id="UP000887116">
    <property type="component" value="Unassembled WGS sequence"/>
</dbReference>
<dbReference type="AlphaFoldDB" id="A0A8X6HPN8"/>
<feature type="domain" description="EGF-like" evidence="2">
    <location>
        <begin position="27"/>
        <end position="61"/>
    </location>
</feature>
<dbReference type="PROSITE" id="PS50026">
    <property type="entry name" value="EGF_3"/>
    <property type="match status" value="3"/>
</dbReference>
<feature type="domain" description="EGF-like" evidence="2">
    <location>
        <begin position="180"/>
        <end position="213"/>
    </location>
</feature>
<evidence type="ECO:0000259" key="2">
    <source>
        <dbReference type="PROSITE" id="PS50026"/>
    </source>
</evidence>
<dbReference type="PROSITE" id="PS01186">
    <property type="entry name" value="EGF_2"/>
    <property type="match status" value="1"/>
</dbReference>
<evidence type="ECO:0000256" key="1">
    <source>
        <dbReference type="PROSITE-ProRule" id="PRU00076"/>
    </source>
</evidence>